<accession>A0A9W6HUB1</accession>
<dbReference type="Gene3D" id="2.40.420.20">
    <property type="match status" value="1"/>
</dbReference>
<keyword evidence="3" id="KW-0812">Transmembrane</keyword>
<reference evidence="4" key="2">
    <citation type="submission" date="2023-01" db="EMBL/GenBank/DDBJ databases">
        <authorList>
            <person name="Sun Q."/>
            <person name="Evtushenko L."/>
        </authorList>
    </citation>
    <scope>NUCLEOTIDE SEQUENCE</scope>
    <source>
        <strain evidence="4">VKM Ac-1958</strain>
    </source>
</reference>
<organism evidence="4 5">
    <name type="scientific">Microbacterium keratanolyticum</name>
    <dbReference type="NCBI Taxonomy" id="67574"/>
    <lineage>
        <taxon>Bacteria</taxon>
        <taxon>Bacillati</taxon>
        <taxon>Actinomycetota</taxon>
        <taxon>Actinomycetes</taxon>
        <taxon>Micrococcales</taxon>
        <taxon>Microbacteriaceae</taxon>
        <taxon>Microbacterium</taxon>
    </lineage>
</organism>
<dbReference type="Proteomes" id="UP001142325">
    <property type="component" value="Unassembled WGS sequence"/>
</dbReference>
<dbReference type="EMBL" id="BSET01000002">
    <property type="protein sequence ID" value="GLK02085.1"/>
    <property type="molecule type" value="Genomic_DNA"/>
</dbReference>
<dbReference type="AlphaFoldDB" id="A0A9W6HUB1"/>
<evidence type="ECO:0000256" key="2">
    <source>
        <dbReference type="SAM" id="MobiDB-lite"/>
    </source>
</evidence>
<keyword evidence="5" id="KW-1185">Reference proteome</keyword>
<evidence type="ECO:0008006" key="6">
    <source>
        <dbReference type="Google" id="ProtNLM"/>
    </source>
</evidence>
<dbReference type="InterPro" id="IPR036366">
    <property type="entry name" value="PGBDSf"/>
</dbReference>
<keyword evidence="1" id="KW-0175">Coiled coil</keyword>
<feature type="coiled-coil region" evidence="1">
    <location>
        <begin position="234"/>
        <end position="285"/>
    </location>
</feature>
<evidence type="ECO:0000256" key="1">
    <source>
        <dbReference type="SAM" id="Coils"/>
    </source>
</evidence>
<dbReference type="Gene3D" id="1.10.101.10">
    <property type="entry name" value="PGBD-like superfamily/PGBD"/>
    <property type="match status" value="1"/>
</dbReference>
<feature type="transmembrane region" description="Helical" evidence="3">
    <location>
        <begin position="61"/>
        <end position="83"/>
    </location>
</feature>
<dbReference type="RefSeq" id="WP_271171546.1">
    <property type="nucleotide sequence ID" value="NZ_BAAAUM010000002.1"/>
</dbReference>
<reference evidence="4" key="1">
    <citation type="journal article" date="2014" name="Int. J. Syst. Evol. Microbiol.">
        <title>Complete genome sequence of Corynebacterium casei LMG S-19264T (=DSM 44701T), isolated from a smear-ripened cheese.</title>
        <authorList>
            <consortium name="US DOE Joint Genome Institute (JGI-PGF)"/>
            <person name="Walter F."/>
            <person name="Albersmeier A."/>
            <person name="Kalinowski J."/>
            <person name="Ruckert C."/>
        </authorList>
    </citation>
    <scope>NUCLEOTIDE SEQUENCE</scope>
    <source>
        <strain evidence="4">VKM Ac-1958</strain>
    </source>
</reference>
<dbReference type="SUPFAM" id="SSF47090">
    <property type="entry name" value="PGBD-like"/>
    <property type="match status" value="1"/>
</dbReference>
<protein>
    <recommendedName>
        <fullName evidence="6">Peptidoglycan binding protein</fullName>
    </recommendedName>
</protein>
<evidence type="ECO:0000313" key="4">
    <source>
        <dbReference type="EMBL" id="GLK02085.1"/>
    </source>
</evidence>
<keyword evidence="3" id="KW-1133">Transmembrane helix</keyword>
<feature type="region of interest" description="Disordered" evidence="2">
    <location>
        <begin position="1"/>
        <end position="44"/>
    </location>
</feature>
<comment type="caution">
    <text evidence="4">The sequence shown here is derived from an EMBL/GenBank/DDBJ whole genome shotgun (WGS) entry which is preliminary data.</text>
</comment>
<name>A0A9W6HUB1_9MICO</name>
<evidence type="ECO:0000313" key="5">
    <source>
        <dbReference type="Proteomes" id="UP001142325"/>
    </source>
</evidence>
<sequence length="536" mass="54971">MKDEQETRGIGASETAPLTQDDTELATELFPVPEGDEADGPAADTSRVAGWRRVLRGNKTLWIVALCAVVSLVAGLLVGRFLIAPAAAAEAPKPGLVTVPVEFGPLSNDVTLRADVGYADAVDVKIDTSSGKSIVTGAVPEVGATLNPLSVALEVSGRPVIVLPGELPAYRTLRVGVSGPDVLQLKQALAAVGISPGDTGSNIFDEATAGAVGQLYAAVGYSAPASEEGTADGVRAAEETLSNAHSSVAQAESALAQAGSGPTALESWQADVRVAEAEKALADAKAGVPEAPSVQKAEWDLQTAYLERDQLLAGKNTSAEQAALDAAYSQVESARQALATAQQKALPFLPAGEVLFLTELPRRVDDVKVSRGTEVTGAVMTVSGASVRLTGSAAEADARLLAVGSEASFELPDGTRHRAVISELTAGKDSKARWTVLLEPDPLTPEQISELRGTNVRVSIAVGATDGDVLSVPLAALTAGPGGESRVEVVESDPREGKDAKTRLVVVKTGLAAKGAVEVTPVEGALEKGEQVVVGR</sequence>
<evidence type="ECO:0000256" key="3">
    <source>
        <dbReference type="SAM" id="Phobius"/>
    </source>
</evidence>
<gene>
    <name evidence="4" type="ORF">GCM10017596_18000</name>
</gene>
<proteinExistence type="predicted"/>
<dbReference type="InterPro" id="IPR036365">
    <property type="entry name" value="PGBD-like_sf"/>
</dbReference>
<keyword evidence="3" id="KW-0472">Membrane</keyword>